<protein>
    <submittedName>
        <fullName evidence="3">TadE/TadG family type IV pilus assembly protein</fullName>
    </submittedName>
</protein>
<dbReference type="Proteomes" id="UP001597215">
    <property type="component" value="Unassembled WGS sequence"/>
</dbReference>
<comment type="caution">
    <text evidence="3">The sequence shown here is derived from an EMBL/GenBank/DDBJ whole genome shotgun (WGS) entry which is preliminary data.</text>
</comment>
<evidence type="ECO:0000313" key="3">
    <source>
        <dbReference type="EMBL" id="MFD1767431.1"/>
    </source>
</evidence>
<feature type="transmembrane region" description="Helical" evidence="1">
    <location>
        <begin position="20"/>
        <end position="40"/>
    </location>
</feature>
<accession>A0ABW4MEF0</accession>
<proteinExistence type="predicted"/>
<evidence type="ECO:0000256" key="1">
    <source>
        <dbReference type="SAM" id="Phobius"/>
    </source>
</evidence>
<organism evidence="3 4">
    <name type="scientific">Sphingorhabdus buctiana</name>
    <dbReference type="NCBI Taxonomy" id="1508805"/>
    <lineage>
        <taxon>Bacteria</taxon>
        <taxon>Pseudomonadati</taxon>
        <taxon>Pseudomonadota</taxon>
        <taxon>Alphaproteobacteria</taxon>
        <taxon>Sphingomonadales</taxon>
        <taxon>Sphingomonadaceae</taxon>
        <taxon>Sphingorhabdus</taxon>
    </lineage>
</organism>
<feature type="domain" description="TadE-like" evidence="2">
    <location>
        <begin position="14"/>
        <end position="56"/>
    </location>
</feature>
<dbReference type="Pfam" id="PF07811">
    <property type="entry name" value="TadE"/>
    <property type="match status" value="1"/>
</dbReference>
<keyword evidence="4" id="KW-1185">Reference proteome</keyword>
<name>A0ABW4MEF0_9SPHN</name>
<dbReference type="RefSeq" id="WP_381514817.1">
    <property type="nucleotide sequence ID" value="NZ_JBHUEL010000010.1"/>
</dbReference>
<dbReference type="EMBL" id="JBHUEL010000010">
    <property type="protein sequence ID" value="MFD1767431.1"/>
    <property type="molecule type" value="Genomic_DNA"/>
</dbReference>
<sequence length="145" mass="15425">MRNLLRQIRKSETGASAVEFALAAPIALILMVGVIQVGIAMQGYNAIRGMVGDLARHTVVRYSTGVDLADDQIEADAMARATAAPYLLNADNLVIDVQSAESSGIGGVKQIDVTVSYAVRSIIPGLDADQFPMTLEKSIYVVDET</sequence>
<evidence type="ECO:0000259" key="2">
    <source>
        <dbReference type="Pfam" id="PF07811"/>
    </source>
</evidence>
<evidence type="ECO:0000313" key="4">
    <source>
        <dbReference type="Proteomes" id="UP001597215"/>
    </source>
</evidence>
<dbReference type="InterPro" id="IPR012495">
    <property type="entry name" value="TadE-like_dom"/>
</dbReference>
<keyword evidence="1" id="KW-0472">Membrane</keyword>
<reference evidence="4" key="1">
    <citation type="journal article" date="2019" name="Int. J. Syst. Evol. Microbiol.">
        <title>The Global Catalogue of Microorganisms (GCM) 10K type strain sequencing project: providing services to taxonomists for standard genome sequencing and annotation.</title>
        <authorList>
            <consortium name="The Broad Institute Genomics Platform"/>
            <consortium name="The Broad Institute Genome Sequencing Center for Infectious Disease"/>
            <person name="Wu L."/>
            <person name="Ma J."/>
        </authorList>
    </citation>
    <scope>NUCLEOTIDE SEQUENCE [LARGE SCALE GENOMIC DNA]</scope>
    <source>
        <strain evidence="4">CGMCC 1.12449</strain>
    </source>
</reference>
<keyword evidence="1" id="KW-0812">Transmembrane</keyword>
<keyword evidence="1" id="KW-1133">Transmembrane helix</keyword>
<gene>
    <name evidence="3" type="ORF">ACFSAG_11335</name>
</gene>